<dbReference type="AlphaFoldDB" id="A0A5J5FSY7"/>
<accession>A0A5J5FSY7</accession>
<gene>
    <name evidence="2" type="ORF">F4V43_18515</name>
</gene>
<dbReference type="Gene3D" id="3.90.25.10">
    <property type="entry name" value="UDP-galactose 4-epimerase, domain 1"/>
    <property type="match status" value="1"/>
</dbReference>
<dbReference type="PANTHER" id="PTHR43000">
    <property type="entry name" value="DTDP-D-GLUCOSE 4,6-DEHYDRATASE-RELATED"/>
    <property type="match status" value="1"/>
</dbReference>
<dbReference type="EMBL" id="VYKK01000033">
    <property type="protein sequence ID" value="KAA8996592.1"/>
    <property type="molecule type" value="Genomic_DNA"/>
</dbReference>
<evidence type="ECO:0000313" key="2">
    <source>
        <dbReference type="EMBL" id="KAA8996592.1"/>
    </source>
</evidence>
<dbReference type="Gene3D" id="3.40.50.720">
    <property type="entry name" value="NAD(P)-binding Rossmann-like Domain"/>
    <property type="match status" value="1"/>
</dbReference>
<evidence type="ECO:0000313" key="3">
    <source>
        <dbReference type="Proteomes" id="UP000367750"/>
    </source>
</evidence>
<evidence type="ECO:0000259" key="1">
    <source>
        <dbReference type="Pfam" id="PF16363"/>
    </source>
</evidence>
<dbReference type="InterPro" id="IPR016040">
    <property type="entry name" value="NAD(P)-bd_dom"/>
</dbReference>
<reference evidence="2 3" key="1">
    <citation type="submission" date="2019-09" db="EMBL/GenBank/DDBJ databases">
        <title>Bacillus ochoae sp. nov., Paenibacillus whitsoniae sp. nov., Paenibacillus spiritus sp. nov. Isolated from the Mars Exploration Rover during spacecraft assembly.</title>
        <authorList>
            <person name="Seuylemezian A."/>
            <person name="Vaishampayan P."/>
        </authorList>
    </citation>
    <scope>NUCLEOTIDE SEQUENCE [LARGE SCALE GENOMIC DNA]</scope>
    <source>
        <strain evidence="2 3">MER_111</strain>
    </source>
</reference>
<dbReference type="Pfam" id="PF16363">
    <property type="entry name" value="GDP_Man_Dehyd"/>
    <property type="match status" value="1"/>
</dbReference>
<comment type="caution">
    <text evidence="2">The sequence shown here is derived from an EMBL/GenBank/DDBJ whole genome shotgun (WGS) entry which is preliminary data.</text>
</comment>
<feature type="domain" description="NAD(P)-binding" evidence="1">
    <location>
        <begin position="12"/>
        <end position="304"/>
    </location>
</feature>
<dbReference type="InterPro" id="IPR036291">
    <property type="entry name" value="NAD(P)-bd_dom_sf"/>
</dbReference>
<organism evidence="2 3">
    <name type="scientific">Paenibacillus spiritus</name>
    <dbReference type="NCBI Taxonomy" id="2496557"/>
    <lineage>
        <taxon>Bacteria</taxon>
        <taxon>Bacillati</taxon>
        <taxon>Bacillota</taxon>
        <taxon>Bacilli</taxon>
        <taxon>Bacillales</taxon>
        <taxon>Paenibacillaceae</taxon>
        <taxon>Paenibacillus</taxon>
    </lineage>
</organism>
<keyword evidence="3" id="KW-1185">Reference proteome</keyword>
<name>A0A5J5FSY7_9BACL</name>
<protein>
    <submittedName>
        <fullName evidence="2">NAD-dependent epimerase/dehydratase family protein</fullName>
    </submittedName>
</protein>
<dbReference type="Proteomes" id="UP000367750">
    <property type="component" value="Unassembled WGS sequence"/>
</dbReference>
<dbReference type="OrthoDB" id="9779041at2"/>
<proteinExistence type="predicted"/>
<sequence>MVLGSEQWVKALITGVSGFVGNHLCELLLSKGYEVIGLSRSEFKDSRIEFHKCDIRNQEEIEQIIKQVNPEEIYHLAALSYIPESLKAPIHTYNTIINGTLNLFEAIRKSNKNPKILFVGSGEVYGESTGGAFSERDAIQPANIYAAAKACAEIITQQYKNTFGLNVILTRPFNHTGPGQSSLYACSSFARQISEMEAGVREFIQVGNINVERDFLDVRDVVNAYYMLMLDGVSGEIYNVSSNYARSISDILNCLFAHSFLESPMIISDNQKIRLNETASRVGDNSKLISQTDWRPEHNLDDTMGELLDFWRKYNKVASI</sequence>
<dbReference type="SUPFAM" id="SSF51735">
    <property type="entry name" value="NAD(P)-binding Rossmann-fold domains"/>
    <property type="match status" value="1"/>
</dbReference>